<comment type="caution">
    <text evidence="3">The sequence shown here is derived from an EMBL/GenBank/DDBJ whole genome shotgun (WGS) entry which is preliminary data.</text>
</comment>
<dbReference type="PIRSF" id="PIRSF014753">
    <property type="entry name" value="UCP014753"/>
    <property type="match status" value="1"/>
</dbReference>
<sequence length="665" mass="71494">MSRRTTPRPQLLLPDHDHRISPRTGWTRTHWEAVADHWLGTARQYASPGGARFALPGRASYSGPDSDALEGFARTFLLAAARIAGAREDDPAALRLAEQYGRGLAAGTDPTNPEYWLPGEDCIPLQRRRTQPTVEAANIALALHLSRRRLWDRLDPPVQQRIADWLDHHARLEVWPNNWLLFSAVIAAFLESTGRDAPDRTDAVRRVESWHLGEGWYTDGWQRNVDHYNAWVIHPFLWAWYDLVGADRDPSAAALWRGRLDSFLHSYPRLFGSDGAPLHQGRSLAYRTATLAPVWLGAMLDLGPLAPGAARRLASGTLAHFTGHGVGTAGPLPLGWFGEHLPMTQSYSGPGSPYFAGLGFLGLALDADHPVWTATEQAQPSETSDAAFSLPGPGWLVHSSVRDGIVRLVNHGSDHAYETPPGDDPDDPHYAKFGYSTSTAPGTGPGAAGEEDNRFALLDHRGRPSRRGPILAHRTAGPIAGSVHRPQREGTPLPGARCVTVSLVDGPYELRCHLLSAPRAYPVREGGHAVAADAPPAAGTTAEGLAWVRRADGLTAALLPVHGYPAGAAGVVRQQNANALGPHAAVPVLVGSHDAGAGSDLYVSVHLLSSIPDQFDPDALALELRSAAAVTVDGTTVTVGWRAGRTDTVDLATFCPTRSAQDDRS</sequence>
<dbReference type="EMBL" id="JBHEZZ010000022">
    <property type="protein sequence ID" value="MFC1405576.1"/>
    <property type="molecule type" value="Genomic_DNA"/>
</dbReference>
<feature type="region of interest" description="Disordered" evidence="1">
    <location>
        <begin position="412"/>
        <end position="450"/>
    </location>
</feature>
<proteinExistence type="predicted"/>
<evidence type="ECO:0000313" key="3">
    <source>
        <dbReference type="EMBL" id="MFC1405576.1"/>
    </source>
</evidence>
<evidence type="ECO:0000259" key="2">
    <source>
        <dbReference type="Pfam" id="PF10022"/>
    </source>
</evidence>
<organism evidence="3 4">
    <name type="scientific">Streptacidiphilus cavernicola</name>
    <dbReference type="NCBI Taxonomy" id="3342716"/>
    <lineage>
        <taxon>Bacteria</taxon>
        <taxon>Bacillati</taxon>
        <taxon>Actinomycetota</taxon>
        <taxon>Actinomycetes</taxon>
        <taxon>Kitasatosporales</taxon>
        <taxon>Streptomycetaceae</taxon>
        <taxon>Streptacidiphilus</taxon>
    </lineage>
</organism>
<reference evidence="3 4" key="1">
    <citation type="submission" date="2024-09" db="EMBL/GenBank/DDBJ databases">
        <authorList>
            <person name="Lee S.D."/>
        </authorList>
    </citation>
    <scope>NUCLEOTIDE SEQUENCE [LARGE SCALE GENOMIC DNA]</scope>
    <source>
        <strain evidence="3 4">N1-5</strain>
    </source>
</reference>
<name>A0ABV6UW40_9ACTN</name>
<dbReference type="Pfam" id="PF10022">
    <property type="entry name" value="DUF2264"/>
    <property type="match status" value="1"/>
</dbReference>
<dbReference type="Proteomes" id="UP001592528">
    <property type="component" value="Unassembled WGS sequence"/>
</dbReference>
<dbReference type="PANTHER" id="PTHR35339:SF4">
    <property type="entry name" value="LINALOOL DEHYDRATASE_ISOMERASE DOMAIN-CONTAINING PROTEIN"/>
    <property type="match status" value="1"/>
</dbReference>
<dbReference type="PANTHER" id="PTHR35339">
    <property type="entry name" value="LINALOOL DEHYDRATASE_ISOMERASE DOMAIN-CONTAINING PROTEIN"/>
    <property type="match status" value="1"/>
</dbReference>
<keyword evidence="4" id="KW-1185">Reference proteome</keyword>
<dbReference type="InterPro" id="IPR049349">
    <property type="entry name" value="DUF2264_N"/>
</dbReference>
<gene>
    <name evidence="3" type="ORF">ACEZDJ_30240</name>
</gene>
<feature type="domain" description="DUF2264" evidence="2">
    <location>
        <begin position="27"/>
        <end position="377"/>
    </location>
</feature>
<accession>A0ABV6UW40</accession>
<protein>
    <submittedName>
        <fullName evidence="3">DUF2264 domain-containing protein</fullName>
    </submittedName>
</protein>
<evidence type="ECO:0000313" key="4">
    <source>
        <dbReference type="Proteomes" id="UP001592528"/>
    </source>
</evidence>
<dbReference type="InterPro" id="IPR016624">
    <property type="entry name" value="UCP014753"/>
</dbReference>
<evidence type="ECO:0000256" key="1">
    <source>
        <dbReference type="SAM" id="MobiDB-lite"/>
    </source>
</evidence>
<dbReference type="RefSeq" id="WP_063757648.1">
    <property type="nucleotide sequence ID" value="NZ_JBHEZZ010000022.1"/>
</dbReference>